<proteinExistence type="predicted"/>
<keyword evidence="1" id="KW-0175">Coiled coil</keyword>
<dbReference type="Proteomes" id="UP001173223">
    <property type="component" value="Unassembled WGS sequence"/>
</dbReference>
<evidence type="ECO:0000256" key="1">
    <source>
        <dbReference type="SAM" id="Coils"/>
    </source>
</evidence>
<name>A0AAW6WF59_9FUSO</name>
<organism evidence="3 4">
    <name type="scientific">Fusobacterium necrophorum</name>
    <dbReference type="NCBI Taxonomy" id="859"/>
    <lineage>
        <taxon>Bacteria</taxon>
        <taxon>Fusobacteriati</taxon>
        <taxon>Fusobacteriota</taxon>
        <taxon>Fusobacteriia</taxon>
        <taxon>Fusobacteriales</taxon>
        <taxon>Fusobacteriaceae</taxon>
        <taxon>Fusobacterium</taxon>
    </lineage>
</organism>
<dbReference type="Pfam" id="PF14301">
    <property type="entry name" value="DUF4376"/>
    <property type="match status" value="1"/>
</dbReference>
<feature type="coiled-coil region" evidence="1">
    <location>
        <begin position="116"/>
        <end position="169"/>
    </location>
</feature>
<dbReference type="AlphaFoldDB" id="A0AAW6WF59"/>
<reference evidence="3" key="1">
    <citation type="journal article" date="2022" name="Gene">
        <title>A genome-led study on the pathogenesis of Fusobacterium necrophorum infections.</title>
        <authorList>
            <person name="Thapa G."/>
            <person name="Jayal A."/>
            <person name="Sikazwe E."/>
            <person name="Perry T."/>
            <person name="Mohammed Al Balushi A."/>
            <person name="Livingstone P."/>
        </authorList>
    </citation>
    <scope>NUCLEOTIDE SEQUENCE</scope>
    <source>
        <strain evidence="3">BRON_8</strain>
    </source>
</reference>
<evidence type="ECO:0000313" key="3">
    <source>
        <dbReference type="EMBL" id="MDK4513058.1"/>
    </source>
</evidence>
<evidence type="ECO:0000259" key="2">
    <source>
        <dbReference type="Pfam" id="PF14301"/>
    </source>
</evidence>
<dbReference type="EMBL" id="JAMGTK010000041">
    <property type="protein sequence ID" value="MDK4513058.1"/>
    <property type="molecule type" value="Genomic_DNA"/>
</dbReference>
<evidence type="ECO:0000313" key="4">
    <source>
        <dbReference type="Proteomes" id="UP001173223"/>
    </source>
</evidence>
<dbReference type="InterPro" id="IPR025484">
    <property type="entry name" value="DUF4376"/>
</dbReference>
<feature type="domain" description="DUF4376" evidence="2">
    <location>
        <begin position="115"/>
        <end position="219"/>
    </location>
</feature>
<sequence length="226" mass="26606">MFRIYTKEKNSRELFNVNLTKEEVETVMKGNLFLDHPDIDKESCIIVEQEQPFIYPTFSDGNIREKTREELVGDGVEIDLQEGEIIQDKKLIILARPSKWHTWSGTEWTVGLQAVKNKKREELKAIREEKIAENIEVHGSLFQVREKDLENFEDVARAIRREKRQLTDKRAWVLADNTIKEFTYAELLDVLDERAERKDKIFAKFAMLSIQLEKCDTVESIENIKF</sequence>
<dbReference type="RefSeq" id="WP_285049470.1">
    <property type="nucleotide sequence ID" value="NZ_JAMGTK010000041.1"/>
</dbReference>
<comment type="caution">
    <text evidence="3">The sequence shown here is derived from an EMBL/GenBank/DDBJ whole genome shotgun (WGS) entry which is preliminary data.</text>
</comment>
<keyword evidence="4" id="KW-1185">Reference proteome</keyword>
<reference evidence="3" key="2">
    <citation type="submission" date="2022-04" db="EMBL/GenBank/DDBJ databases">
        <authorList>
            <person name="Livingstone P.G."/>
        </authorList>
    </citation>
    <scope>NUCLEOTIDE SEQUENCE</scope>
    <source>
        <strain evidence="3">BRON_8</strain>
    </source>
</reference>
<protein>
    <submittedName>
        <fullName evidence="3">DUF4376 domain-containing protein</fullName>
    </submittedName>
</protein>
<gene>
    <name evidence="3" type="ORF">MWG07_12435</name>
</gene>
<accession>A0AAW6WF59</accession>